<comment type="caution">
    <text evidence="1">The sequence shown here is derived from an EMBL/GenBank/DDBJ whole genome shotgun (WGS) entry which is preliminary data.</text>
</comment>
<gene>
    <name evidence="1" type="ORF">DVH24_001459</name>
</gene>
<name>A0A498K5I1_MALDO</name>
<organism evidence="1 2">
    <name type="scientific">Malus domestica</name>
    <name type="common">Apple</name>
    <name type="synonym">Pyrus malus</name>
    <dbReference type="NCBI Taxonomy" id="3750"/>
    <lineage>
        <taxon>Eukaryota</taxon>
        <taxon>Viridiplantae</taxon>
        <taxon>Streptophyta</taxon>
        <taxon>Embryophyta</taxon>
        <taxon>Tracheophyta</taxon>
        <taxon>Spermatophyta</taxon>
        <taxon>Magnoliopsida</taxon>
        <taxon>eudicotyledons</taxon>
        <taxon>Gunneridae</taxon>
        <taxon>Pentapetalae</taxon>
        <taxon>rosids</taxon>
        <taxon>fabids</taxon>
        <taxon>Rosales</taxon>
        <taxon>Rosaceae</taxon>
        <taxon>Amygdaloideae</taxon>
        <taxon>Maleae</taxon>
        <taxon>Malus</taxon>
    </lineage>
</organism>
<evidence type="ECO:0000313" key="1">
    <source>
        <dbReference type="EMBL" id="RXI01225.1"/>
    </source>
</evidence>
<protein>
    <submittedName>
        <fullName evidence="1">Uncharacterized protein</fullName>
    </submittedName>
</protein>
<dbReference type="EMBL" id="RDQH01000330">
    <property type="protein sequence ID" value="RXI01225.1"/>
    <property type="molecule type" value="Genomic_DNA"/>
</dbReference>
<reference evidence="1 2" key="1">
    <citation type="submission" date="2018-10" db="EMBL/GenBank/DDBJ databases">
        <title>A high-quality apple genome assembly.</title>
        <authorList>
            <person name="Hu J."/>
        </authorList>
    </citation>
    <scope>NUCLEOTIDE SEQUENCE [LARGE SCALE GENOMIC DNA]</scope>
    <source>
        <strain evidence="2">cv. HFTH1</strain>
        <tissue evidence="1">Young leaf</tissue>
    </source>
</reference>
<sequence length="74" mass="7989">MPKNLGAFVVVRVFYTSSLALSTPMLCQLGSFLVGVVVGGTDLNSLFLGICRHGFEPPIVYLGPLVGFVFCFKF</sequence>
<keyword evidence="2" id="KW-1185">Reference proteome</keyword>
<accession>A0A498K5I1</accession>
<dbReference type="Proteomes" id="UP000290289">
    <property type="component" value="Chromosome 4"/>
</dbReference>
<dbReference type="AlphaFoldDB" id="A0A498K5I1"/>
<evidence type="ECO:0000313" key="2">
    <source>
        <dbReference type="Proteomes" id="UP000290289"/>
    </source>
</evidence>
<proteinExistence type="predicted"/>